<keyword evidence="2" id="KW-1185">Reference proteome</keyword>
<dbReference type="OrthoDB" id="483793at2"/>
<evidence type="ECO:0000313" key="2">
    <source>
        <dbReference type="Proteomes" id="UP000001203"/>
    </source>
</evidence>
<dbReference type="InterPro" id="IPR018727">
    <property type="entry name" value="DUF2267"/>
</dbReference>
<dbReference type="HOGENOM" id="CLU_114017_0_0_3"/>
<dbReference type="InterPro" id="IPR038282">
    <property type="entry name" value="DUF2267_sf"/>
</dbReference>
<protein>
    <submittedName>
        <fullName evidence="1">Uncharacterized protein</fullName>
    </submittedName>
</protein>
<organism evidence="1 2">
    <name type="scientific">Crocosphaera subtropica (strain ATCC 51142 / BH68)</name>
    <name type="common">Cyanothece sp. (strain ATCC 51142)</name>
    <dbReference type="NCBI Taxonomy" id="43989"/>
    <lineage>
        <taxon>Bacteria</taxon>
        <taxon>Bacillati</taxon>
        <taxon>Cyanobacteriota</taxon>
        <taxon>Cyanophyceae</taxon>
        <taxon>Oscillatoriophycideae</taxon>
        <taxon>Chroococcales</taxon>
        <taxon>Aphanothecaceae</taxon>
        <taxon>Crocosphaera</taxon>
        <taxon>Crocosphaera subtropica</taxon>
    </lineage>
</organism>
<name>B1WRS8_CROS5</name>
<dbReference type="Pfam" id="PF10025">
    <property type="entry name" value="DUF2267"/>
    <property type="match status" value="1"/>
</dbReference>
<reference evidence="1 2" key="1">
    <citation type="journal article" date="2008" name="Proc. Natl. Acad. Sci. U.S.A.">
        <title>The genome of Cyanothece 51142, a unicellular diazotrophic cyanobacterium important in the marine nitrogen cycle.</title>
        <authorList>
            <person name="Welsh E.A."/>
            <person name="Liberton M."/>
            <person name="Stoeckel J."/>
            <person name="Loh T."/>
            <person name="Elvitigala T."/>
            <person name="Wang C."/>
            <person name="Wollam A."/>
            <person name="Fulton R.S."/>
            <person name="Clifton S.W."/>
            <person name="Jacobs J.M."/>
            <person name="Aurora R."/>
            <person name="Ghosh B.K."/>
            <person name="Sherman L.A."/>
            <person name="Smith R.D."/>
            <person name="Wilson R.K."/>
            <person name="Pakrasi H.B."/>
        </authorList>
    </citation>
    <scope>NUCLEOTIDE SEQUENCE [LARGE SCALE GENOMIC DNA]</scope>
    <source>
        <strain evidence="2">ATCC 51142 / BH68</strain>
    </source>
</reference>
<accession>B1WRS8</accession>
<sequence length="152" mass="17393">MTTATQSNLSFLEKVMARANLTDIYEAREMTEIVYRTMRDLVPTKTIDNVASELNTKAVESNQKQLEEDIADLWKDTNPIVAWISRIRSPLDIDDQLFIRRVEQEGAMPERTTGEIVVKAVFAATKEELSQERITELSGFLPGKIKEMWEQA</sequence>
<evidence type="ECO:0000313" key="1">
    <source>
        <dbReference type="EMBL" id="ACB53519.1"/>
    </source>
</evidence>
<proteinExistence type="predicted"/>
<dbReference type="Proteomes" id="UP000001203">
    <property type="component" value="Chromosome circular"/>
</dbReference>
<dbReference type="AlphaFoldDB" id="B1WRS8"/>
<dbReference type="eggNOG" id="COG5502">
    <property type="taxonomic scope" value="Bacteria"/>
</dbReference>
<dbReference type="EMBL" id="CP000806">
    <property type="protein sequence ID" value="ACB53519.1"/>
    <property type="molecule type" value="Genomic_DNA"/>
</dbReference>
<dbReference type="STRING" id="43989.cce_4171"/>
<dbReference type="KEGG" id="cyt:cce_4171"/>
<gene>
    <name evidence="1" type="ordered locus">cce_4171</name>
</gene>
<dbReference type="RefSeq" id="WP_009543752.1">
    <property type="nucleotide sequence ID" value="NC_010546.1"/>
</dbReference>
<dbReference type="Gene3D" id="1.10.490.110">
    <property type="entry name" value="Uncharacterized conserved protein DUF2267"/>
    <property type="match status" value="1"/>
</dbReference>